<accession>A0AAD4UTL5</accession>
<reference evidence="1 2" key="1">
    <citation type="journal article" date="2022" name="G3 (Bethesda)">
        <title>Whole-genome sequence and methylome profiling of the almond [Prunus dulcis (Mill.) D.A. Webb] cultivar 'Nonpareil'.</title>
        <authorList>
            <person name="D'Amico-Willman K.M."/>
            <person name="Ouma W.Z."/>
            <person name="Meulia T."/>
            <person name="Sideli G.M."/>
            <person name="Gradziel T.M."/>
            <person name="Fresnedo-Ramirez J."/>
        </authorList>
    </citation>
    <scope>NUCLEOTIDE SEQUENCE [LARGE SCALE GENOMIC DNA]</scope>
    <source>
        <strain evidence="1">Clone GOH B32 T37-40</strain>
    </source>
</reference>
<organism evidence="1 2">
    <name type="scientific">Prunus dulcis</name>
    <name type="common">Almond</name>
    <name type="synonym">Amygdalus dulcis</name>
    <dbReference type="NCBI Taxonomy" id="3755"/>
    <lineage>
        <taxon>Eukaryota</taxon>
        <taxon>Viridiplantae</taxon>
        <taxon>Streptophyta</taxon>
        <taxon>Embryophyta</taxon>
        <taxon>Tracheophyta</taxon>
        <taxon>Spermatophyta</taxon>
        <taxon>Magnoliopsida</taxon>
        <taxon>eudicotyledons</taxon>
        <taxon>Gunneridae</taxon>
        <taxon>Pentapetalae</taxon>
        <taxon>rosids</taxon>
        <taxon>fabids</taxon>
        <taxon>Rosales</taxon>
        <taxon>Rosaceae</taxon>
        <taxon>Amygdaloideae</taxon>
        <taxon>Amygdaleae</taxon>
        <taxon>Prunus</taxon>
    </lineage>
</organism>
<dbReference type="AlphaFoldDB" id="A0AAD4UTL5"/>
<name>A0AAD4UTL5_PRUDU</name>
<comment type="caution">
    <text evidence="1">The sequence shown here is derived from an EMBL/GenBank/DDBJ whole genome shotgun (WGS) entry which is preliminary data.</text>
</comment>
<evidence type="ECO:0000313" key="2">
    <source>
        <dbReference type="Proteomes" id="UP001054821"/>
    </source>
</evidence>
<dbReference type="Proteomes" id="UP001054821">
    <property type="component" value="Chromosome 8"/>
</dbReference>
<dbReference type="EMBL" id="JAJFAZ020000008">
    <property type="protein sequence ID" value="KAI5311869.1"/>
    <property type="molecule type" value="Genomic_DNA"/>
</dbReference>
<keyword evidence="2" id="KW-1185">Reference proteome</keyword>
<gene>
    <name evidence="1" type="ORF">L3X38_041042</name>
</gene>
<protein>
    <submittedName>
        <fullName evidence="1">Uncharacterized protein</fullName>
    </submittedName>
</protein>
<sequence length="300" mass="35267">MHVKFVKVDKEETARSAFKYSSRISDEEILCPWFYVFCKQKPFDGLPCNKELVNDVWTICYDYYDKSLYDWVRRVMGDKGSSYTKSSKQPINNVRDYLHPYWIETISQLINVVTCIHGDGFFHGSLKKKKNYVMGEKSLKIINFDGSLEGIDVTYQDKSKNDDFVDIKSMLGHCLSRYSHPKLHRRRKRCLKKEKENVMGKKGLKIIKFGGLLEGIDVTYQEKSKNDDFLDIKSMLGHLFESLLAPKTLSSKKKTLNFGLKKEWIEEYRFLKFFGLYSYLELFEVCFQIDWASILEESRA</sequence>
<evidence type="ECO:0000313" key="1">
    <source>
        <dbReference type="EMBL" id="KAI5311869.1"/>
    </source>
</evidence>
<proteinExistence type="predicted"/>